<name>A0ABT6XYT6_ALISE</name>
<evidence type="ECO:0000313" key="2">
    <source>
        <dbReference type="Proteomes" id="UP001529245"/>
    </source>
</evidence>
<sequence>MQRPVRVIWRGAAGEPDSARLARLWAQTWLSLSDKLEHAGIRGSTCKGDA</sequence>
<protein>
    <submittedName>
        <fullName evidence="1">Uncharacterized protein</fullName>
    </submittedName>
</protein>
<dbReference type="EMBL" id="JASGCB010000011">
    <property type="protein sequence ID" value="MDI9260197.1"/>
    <property type="molecule type" value="Genomic_DNA"/>
</dbReference>
<comment type="caution">
    <text evidence="1">The sequence shown here is derived from an EMBL/GenBank/DDBJ whole genome shotgun (WGS) entry which is preliminary data.</text>
</comment>
<evidence type="ECO:0000313" key="1">
    <source>
        <dbReference type="EMBL" id="MDI9260197.1"/>
    </source>
</evidence>
<dbReference type="RefSeq" id="WP_283203690.1">
    <property type="nucleotide sequence ID" value="NZ_JASGCB010000011.1"/>
</dbReference>
<organism evidence="1 2">
    <name type="scientific">Alicyclobacillus sendaiensis PA2</name>
    <dbReference type="NCBI Taxonomy" id="3029425"/>
    <lineage>
        <taxon>Bacteria</taxon>
        <taxon>Bacillati</taxon>
        <taxon>Bacillota</taxon>
        <taxon>Bacilli</taxon>
        <taxon>Bacillales</taxon>
        <taxon>Alicyclobacillaceae</taxon>
        <taxon>Alicyclobacillus</taxon>
    </lineage>
</organism>
<keyword evidence="2" id="KW-1185">Reference proteome</keyword>
<proteinExistence type="predicted"/>
<dbReference type="Proteomes" id="UP001529245">
    <property type="component" value="Unassembled WGS sequence"/>
</dbReference>
<reference evidence="1 2" key="1">
    <citation type="submission" date="2023-04" db="EMBL/GenBank/DDBJ databases">
        <title>A. sendaiensis sub sp. chiapanensis a novel subspecie with specific adaptation in bacterial cell wall isolated from an active volcano.</title>
        <authorList>
            <person name="Alvarez Gutierrez P.E."/>
            <person name="Ortiz Cortes L.Y."/>
        </authorList>
    </citation>
    <scope>NUCLEOTIDE SEQUENCE [LARGE SCALE GENOMIC DNA]</scope>
    <source>
        <strain evidence="1 2">PA2</strain>
    </source>
</reference>
<accession>A0ABT6XYT6</accession>
<gene>
    <name evidence="1" type="ORF">QID03_08330</name>
</gene>